<dbReference type="InterPro" id="IPR000843">
    <property type="entry name" value="HTH_LacI"/>
</dbReference>
<accession>A0A3R8LL33</accession>
<dbReference type="Proteomes" id="UP000274920">
    <property type="component" value="Unassembled WGS sequence"/>
</dbReference>
<dbReference type="PRINTS" id="PR00036">
    <property type="entry name" value="HTHLACI"/>
</dbReference>
<dbReference type="Gene3D" id="1.10.260.40">
    <property type="entry name" value="lambda repressor-like DNA-binding domains"/>
    <property type="match status" value="1"/>
</dbReference>
<dbReference type="Pfam" id="PF00356">
    <property type="entry name" value="LacI"/>
    <property type="match status" value="1"/>
</dbReference>
<keyword evidence="7" id="KW-1185">Reference proteome</keyword>
<dbReference type="CDD" id="cd06267">
    <property type="entry name" value="PBP1_LacI_sugar_binding-like"/>
    <property type="match status" value="1"/>
</dbReference>
<dbReference type="SUPFAM" id="SSF53822">
    <property type="entry name" value="Periplasmic binding protein-like I"/>
    <property type="match status" value="1"/>
</dbReference>
<protein>
    <submittedName>
        <fullName evidence="6">LacI family transcriptional regulator</fullName>
    </submittedName>
</protein>
<dbReference type="InterPro" id="IPR046335">
    <property type="entry name" value="LacI/GalR-like_sensor"/>
</dbReference>
<evidence type="ECO:0000256" key="2">
    <source>
        <dbReference type="ARBA" id="ARBA00023125"/>
    </source>
</evidence>
<dbReference type="InterPro" id="IPR010982">
    <property type="entry name" value="Lambda_DNA-bd_dom_sf"/>
</dbReference>
<name>A0A3R8LL33_9FIRM</name>
<keyword evidence="1" id="KW-0805">Transcription regulation</keyword>
<dbReference type="PANTHER" id="PTHR30146:SF109">
    <property type="entry name" value="HTH-TYPE TRANSCRIPTIONAL REGULATOR GALS"/>
    <property type="match status" value="1"/>
</dbReference>
<reference evidence="6" key="1">
    <citation type="submission" date="2018-10" db="EMBL/GenBank/DDBJ databases">
        <title>Schaedlerella arabinophila gen. nov. sp. nov., isolated from the mouse intestinal tract and comparative analysis with the genome of the closely related altered Schaedler flora strain ASF502.</title>
        <authorList>
            <person name="Miyake S."/>
            <person name="Soh M."/>
            <person name="Seedorf H."/>
        </authorList>
    </citation>
    <scope>NUCLEOTIDE SEQUENCE [LARGE SCALE GENOMIC DNA]</scope>
    <source>
        <strain evidence="6">DSM 106076</strain>
    </source>
</reference>
<evidence type="ECO:0000256" key="1">
    <source>
        <dbReference type="ARBA" id="ARBA00023015"/>
    </source>
</evidence>
<dbReference type="PROSITE" id="PS00356">
    <property type="entry name" value="HTH_LACI_1"/>
    <property type="match status" value="1"/>
</dbReference>
<dbReference type="Pfam" id="PF13377">
    <property type="entry name" value="Peripla_BP_3"/>
    <property type="match status" value="1"/>
</dbReference>
<evidence type="ECO:0000259" key="5">
    <source>
        <dbReference type="PROSITE" id="PS50943"/>
    </source>
</evidence>
<evidence type="ECO:0000256" key="3">
    <source>
        <dbReference type="ARBA" id="ARBA00023163"/>
    </source>
</evidence>
<comment type="caution">
    <text evidence="6">The sequence shown here is derived from an EMBL/GenBank/DDBJ whole genome shotgun (WGS) entry which is preliminary data.</text>
</comment>
<dbReference type="AlphaFoldDB" id="A0A3R8LL33"/>
<dbReference type="CDD" id="cd01392">
    <property type="entry name" value="HTH_LacI"/>
    <property type="match status" value="1"/>
</dbReference>
<proteinExistence type="predicted"/>
<dbReference type="GO" id="GO:0003700">
    <property type="term" value="F:DNA-binding transcription factor activity"/>
    <property type="evidence" value="ECO:0007669"/>
    <property type="project" value="TreeGrafter"/>
</dbReference>
<evidence type="ECO:0000313" key="7">
    <source>
        <dbReference type="Proteomes" id="UP000274920"/>
    </source>
</evidence>
<feature type="domain" description="HTH cro/C1-type" evidence="5">
    <location>
        <begin position="24"/>
        <end position="58"/>
    </location>
</feature>
<organism evidence="6 7">
    <name type="scientific">Schaedlerella arabinosiphila</name>
    <dbReference type="NCBI Taxonomy" id="2044587"/>
    <lineage>
        <taxon>Bacteria</taxon>
        <taxon>Bacillati</taxon>
        <taxon>Bacillota</taxon>
        <taxon>Clostridia</taxon>
        <taxon>Lachnospirales</taxon>
        <taxon>Lachnospiraceae</taxon>
        <taxon>Schaedlerella</taxon>
    </lineage>
</organism>
<feature type="domain" description="HTH lacI-type" evidence="4">
    <location>
        <begin position="28"/>
        <end position="82"/>
    </location>
</feature>
<dbReference type="PROSITE" id="PS50932">
    <property type="entry name" value="HTH_LACI_2"/>
    <property type="match status" value="1"/>
</dbReference>
<dbReference type="Gene3D" id="3.40.50.2300">
    <property type="match status" value="2"/>
</dbReference>
<sequence length="360" mass="40028">MIDLCKRLHIYFLDVYANGCIKEEKMGVTIKDIAKQVGVSPSTVSRVINGNQLISEETRNRIQKAMAELNYHPNSRARNLANGRTNMIALAIDADDENTFSNNFFNRSVYAIEKVVQNKGYNLLITNDMDAAGSSISSLVYEKRVDGLILPSSSVREGLLDLLAAENCPYVVLGEPAIYSDLLTWVDVDNEKGSRMAVAHLQQQGYGRVVLVVENTTTVFSCKRRDGYLKALEGQQPPEVIECGSDYSLLRSRIPEAVKEKGADAFLCSNNVIAYHVMKALKEKKIRIPEEVGIITFDDHPFAAYMDPPLTAVDVDTYRLGKRAAELLIGKIQKEITDKRAELIDTAVIFRESSTKEGAI</sequence>
<dbReference type="PROSITE" id="PS50943">
    <property type="entry name" value="HTH_CROC1"/>
    <property type="match status" value="1"/>
</dbReference>
<dbReference type="PANTHER" id="PTHR30146">
    <property type="entry name" value="LACI-RELATED TRANSCRIPTIONAL REPRESSOR"/>
    <property type="match status" value="1"/>
</dbReference>
<dbReference type="InterPro" id="IPR028082">
    <property type="entry name" value="Peripla_BP_I"/>
</dbReference>
<dbReference type="SUPFAM" id="SSF47413">
    <property type="entry name" value="lambda repressor-like DNA-binding domains"/>
    <property type="match status" value="1"/>
</dbReference>
<keyword evidence="2" id="KW-0238">DNA-binding</keyword>
<dbReference type="InterPro" id="IPR001387">
    <property type="entry name" value="Cro/C1-type_HTH"/>
</dbReference>
<evidence type="ECO:0000259" key="4">
    <source>
        <dbReference type="PROSITE" id="PS50932"/>
    </source>
</evidence>
<dbReference type="GO" id="GO:0000976">
    <property type="term" value="F:transcription cis-regulatory region binding"/>
    <property type="evidence" value="ECO:0007669"/>
    <property type="project" value="TreeGrafter"/>
</dbReference>
<keyword evidence="3" id="KW-0804">Transcription</keyword>
<gene>
    <name evidence="6" type="ORF">EBB54_00045</name>
</gene>
<evidence type="ECO:0000313" key="6">
    <source>
        <dbReference type="EMBL" id="RRK36894.1"/>
    </source>
</evidence>
<dbReference type="EMBL" id="RHJS01000001">
    <property type="protein sequence ID" value="RRK36894.1"/>
    <property type="molecule type" value="Genomic_DNA"/>
</dbReference>
<dbReference type="SMART" id="SM00354">
    <property type="entry name" value="HTH_LACI"/>
    <property type="match status" value="1"/>
</dbReference>